<dbReference type="Pfam" id="PF04977">
    <property type="entry name" value="DivIC"/>
    <property type="match status" value="1"/>
</dbReference>
<dbReference type="AlphaFoldDB" id="A0A8J3ZM05"/>
<name>A0A8J3ZM05_9ACTN</name>
<dbReference type="InterPro" id="IPR007060">
    <property type="entry name" value="FtsL/DivIC"/>
</dbReference>
<feature type="compositionally biased region" description="Basic and acidic residues" evidence="2">
    <location>
        <begin position="34"/>
        <end position="57"/>
    </location>
</feature>
<reference evidence="4" key="1">
    <citation type="submission" date="2021-01" db="EMBL/GenBank/DDBJ databases">
        <title>Whole genome shotgun sequence of Virgisporangium ochraceum NBRC 16418.</title>
        <authorList>
            <person name="Komaki H."/>
            <person name="Tamura T."/>
        </authorList>
    </citation>
    <scope>NUCLEOTIDE SEQUENCE</scope>
    <source>
        <strain evidence="4">NBRC 16418</strain>
    </source>
</reference>
<dbReference type="EMBL" id="BOPH01000001">
    <property type="protein sequence ID" value="GIJ65238.1"/>
    <property type="molecule type" value="Genomic_DNA"/>
</dbReference>
<protein>
    <recommendedName>
        <fullName evidence="6">Septum formation initiator</fullName>
    </recommendedName>
</protein>
<proteinExistence type="predicted"/>
<evidence type="ECO:0000256" key="3">
    <source>
        <dbReference type="SAM" id="Phobius"/>
    </source>
</evidence>
<feature type="compositionally biased region" description="Low complexity" evidence="2">
    <location>
        <begin position="82"/>
        <end position="96"/>
    </location>
</feature>
<keyword evidence="3" id="KW-0812">Transmembrane</keyword>
<keyword evidence="5" id="KW-1185">Reference proteome</keyword>
<evidence type="ECO:0000313" key="5">
    <source>
        <dbReference type="Proteomes" id="UP000635606"/>
    </source>
</evidence>
<evidence type="ECO:0008006" key="6">
    <source>
        <dbReference type="Google" id="ProtNLM"/>
    </source>
</evidence>
<feature type="transmembrane region" description="Helical" evidence="3">
    <location>
        <begin position="101"/>
        <end position="121"/>
    </location>
</feature>
<feature type="coiled-coil region" evidence="1">
    <location>
        <begin position="126"/>
        <end position="153"/>
    </location>
</feature>
<accession>A0A8J3ZM05</accession>
<keyword evidence="3" id="KW-1133">Transmembrane helix</keyword>
<keyword evidence="3" id="KW-0472">Membrane</keyword>
<organism evidence="4 5">
    <name type="scientific">Virgisporangium ochraceum</name>
    <dbReference type="NCBI Taxonomy" id="65505"/>
    <lineage>
        <taxon>Bacteria</taxon>
        <taxon>Bacillati</taxon>
        <taxon>Actinomycetota</taxon>
        <taxon>Actinomycetes</taxon>
        <taxon>Micromonosporales</taxon>
        <taxon>Micromonosporaceae</taxon>
        <taxon>Virgisporangium</taxon>
    </lineage>
</organism>
<sequence>MPASRGGAAPPPRRGGQGSRGQSSGRGAVGRRAARSEPSRVPRSEPGRTGKTIRLDPNRSASSARPVQRGRPTAASRPAGVRRPNTGTAATRTRAPQPRRFTGRAAVLGMVLVGLLLAYAYPVRVYLAQQAEIAGLEQQQREQRERIAGLADERAKWDDPEFVKAKAKKELQYVLPGEISIVPLPDAVAAGATPTTQPDPAAGDPWYKKLWSSVEVANG</sequence>
<dbReference type="Proteomes" id="UP000635606">
    <property type="component" value="Unassembled WGS sequence"/>
</dbReference>
<gene>
    <name evidence="4" type="ORF">Voc01_001550</name>
</gene>
<evidence type="ECO:0000313" key="4">
    <source>
        <dbReference type="EMBL" id="GIJ65238.1"/>
    </source>
</evidence>
<evidence type="ECO:0000256" key="1">
    <source>
        <dbReference type="SAM" id="Coils"/>
    </source>
</evidence>
<feature type="region of interest" description="Disordered" evidence="2">
    <location>
        <begin position="1"/>
        <end position="96"/>
    </location>
</feature>
<evidence type="ECO:0000256" key="2">
    <source>
        <dbReference type="SAM" id="MobiDB-lite"/>
    </source>
</evidence>
<comment type="caution">
    <text evidence="4">The sequence shown here is derived from an EMBL/GenBank/DDBJ whole genome shotgun (WGS) entry which is preliminary data.</text>
</comment>
<keyword evidence="1" id="KW-0175">Coiled coil</keyword>